<accession>A0A834K607</accession>
<organism evidence="2 3">
    <name type="scientific">Vespula vulgaris</name>
    <name type="common">Yellow jacket</name>
    <name type="synonym">Wasp</name>
    <dbReference type="NCBI Taxonomy" id="7454"/>
    <lineage>
        <taxon>Eukaryota</taxon>
        <taxon>Metazoa</taxon>
        <taxon>Ecdysozoa</taxon>
        <taxon>Arthropoda</taxon>
        <taxon>Hexapoda</taxon>
        <taxon>Insecta</taxon>
        <taxon>Pterygota</taxon>
        <taxon>Neoptera</taxon>
        <taxon>Endopterygota</taxon>
        <taxon>Hymenoptera</taxon>
        <taxon>Apocrita</taxon>
        <taxon>Aculeata</taxon>
        <taxon>Vespoidea</taxon>
        <taxon>Vespidae</taxon>
        <taxon>Vespinae</taxon>
        <taxon>Vespula</taxon>
    </lineage>
</organism>
<dbReference type="EMBL" id="JACSEA010000006">
    <property type="protein sequence ID" value="KAF7398984.1"/>
    <property type="molecule type" value="Genomic_DNA"/>
</dbReference>
<feature type="region of interest" description="Disordered" evidence="1">
    <location>
        <begin position="204"/>
        <end position="226"/>
    </location>
</feature>
<sequence>MVSDDEDNEEGTVSRAYCIEERPEEESFDTQKEIFRMRSENCEEERKTLGDFRTDVSGIAKRICSETAHLAPRFLSRVIPMPYTVVDETLRVLDCNALLKKHRQVLQITRRADLELVHGKHTLMETRLKTLPLKATSRKEAETLGERAHGLRDCNDTAWIILSLAINLGESRHHQERTSRNEKNFRCVILSTDTLCVNVARAKAKSRSKKRKTEKSREEERKKVNDVDAATTTFRFPENDDEQSNGFARAAISEVLETSFPHFRWISKVARPKKRMKLCSLRTWYNPLGRAMKY</sequence>
<name>A0A834K607_VESVU</name>
<keyword evidence="3" id="KW-1185">Reference proteome</keyword>
<dbReference type="Proteomes" id="UP000614350">
    <property type="component" value="Unassembled WGS sequence"/>
</dbReference>
<gene>
    <name evidence="2" type="ORF">HZH66_006881</name>
</gene>
<evidence type="ECO:0000256" key="1">
    <source>
        <dbReference type="SAM" id="MobiDB-lite"/>
    </source>
</evidence>
<feature type="compositionally biased region" description="Basic residues" evidence="1">
    <location>
        <begin position="204"/>
        <end position="214"/>
    </location>
</feature>
<evidence type="ECO:0000313" key="2">
    <source>
        <dbReference type="EMBL" id="KAF7398984.1"/>
    </source>
</evidence>
<proteinExistence type="predicted"/>
<evidence type="ECO:0000313" key="3">
    <source>
        <dbReference type="Proteomes" id="UP000614350"/>
    </source>
</evidence>
<protein>
    <submittedName>
        <fullName evidence="2">Uncharacterized protein</fullName>
    </submittedName>
</protein>
<reference evidence="2" key="1">
    <citation type="journal article" date="2020" name="G3 (Bethesda)">
        <title>High-Quality Assemblies for Three Invasive Social Wasps from the &lt;i&gt;Vespula&lt;/i&gt; Genus.</title>
        <authorList>
            <person name="Harrop T.W.R."/>
            <person name="Guhlin J."/>
            <person name="McLaughlin G.M."/>
            <person name="Permina E."/>
            <person name="Stockwell P."/>
            <person name="Gilligan J."/>
            <person name="Le Lec M.F."/>
            <person name="Gruber M.A.M."/>
            <person name="Quinn O."/>
            <person name="Lovegrove M."/>
            <person name="Duncan E.J."/>
            <person name="Remnant E.J."/>
            <person name="Van Eeckhoven J."/>
            <person name="Graham B."/>
            <person name="Knapp R.A."/>
            <person name="Langford K.W."/>
            <person name="Kronenberg Z."/>
            <person name="Press M.O."/>
            <person name="Eacker S.M."/>
            <person name="Wilson-Rankin E.E."/>
            <person name="Purcell J."/>
            <person name="Lester P.J."/>
            <person name="Dearden P.K."/>
        </authorList>
    </citation>
    <scope>NUCLEOTIDE SEQUENCE</scope>
    <source>
        <strain evidence="2">Marl-1</strain>
    </source>
</reference>
<dbReference type="AlphaFoldDB" id="A0A834K607"/>
<comment type="caution">
    <text evidence="2">The sequence shown here is derived from an EMBL/GenBank/DDBJ whole genome shotgun (WGS) entry which is preliminary data.</text>
</comment>
<feature type="compositionally biased region" description="Basic and acidic residues" evidence="1">
    <location>
        <begin position="215"/>
        <end position="226"/>
    </location>
</feature>